<reference evidence="2" key="1">
    <citation type="journal article" date="2018" name="Nat. Plants">
        <title>Whole-genome landscape of Medicago truncatula symbiotic genes.</title>
        <authorList>
            <person name="Pecrix Y."/>
            <person name="Staton S.E."/>
            <person name="Sallet E."/>
            <person name="Lelandais-Briere C."/>
            <person name="Moreau S."/>
            <person name="Carrere S."/>
            <person name="Blein T."/>
            <person name="Jardinaud M.F."/>
            <person name="Latrasse D."/>
            <person name="Zouine M."/>
            <person name="Zahm M."/>
            <person name="Kreplak J."/>
            <person name="Mayjonade B."/>
            <person name="Satge C."/>
            <person name="Perez M."/>
            <person name="Cauet S."/>
            <person name="Marande W."/>
            <person name="Chantry-Darmon C."/>
            <person name="Lopez-Roques C."/>
            <person name="Bouchez O."/>
            <person name="Berard A."/>
            <person name="Debelle F."/>
            <person name="Munos S."/>
            <person name="Bendahmane A."/>
            <person name="Berges H."/>
            <person name="Niebel A."/>
            <person name="Buitink J."/>
            <person name="Frugier F."/>
            <person name="Benhamed M."/>
            <person name="Crespi M."/>
            <person name="Gouzy J."/>
            <person name="Gamas P."/>
        </authorList>
    </citation>
    <scope>NUCLEOTIDE SEQUENCE [LARGE SCALE GENOMIC DNA]</scope>
    <source>
        <strain evidence="2">cv. Jemalong A17</strain>
    </source>
</reference>
<evidence type="ECO:0000313" key="1">
    <source>
        <dbReference type="EMBL" id="RHN43725.1"/>
    </source>
</evidence>
<comment type="caution">
    <text evidence="1">The sequence shown here is derived from an EMBL/GenBank/DDBJ whole genome shotgun (WGS) entry which is preliminary data.</text>
</comment>
<dbReference type="Proteomes" id="UP000265566">
    <property type="component" value="Chromosome 8"/>
</dbReference>
<organism evidence="1 2">
    <name type="scientific">Medicago truncatula</name>
    <name type="common">Barrel medic</name>
    <name type="synonym">Medicago tribuloides</name>
    <dbReference type="NCBI Taxonomy" id="3880"/>
    <lineage>
        <taxon>Eukaryota</taxon>
        <taxon>Viridiplantae</taxon>
        <taxon>Streptophyta</taxon>
        <taxon>Embryophyta</taxon>
        <taxon>Tracheophyta</taxon>
        <taxon>Spermatophyta</taxon>
        <taxon>Magnoliopsida</taxon>
        <taxon>eudicotyledons</taxon>
        <taxon>Gunneridae</taxon>
        <taxon>Pentapetalae</taxon>
        <taxon>rosids</taxon>
        <taxon>fabids</taxon>
        <taxon>Fabales</taxon>
        <taxon>Fabaceae</taxon>
        <taxon>Papilionoideae</taxon>
        <taxon>50 kb inversion clade</taxon>
        <taxon>NPAAA clade</taxon>
        <taxon>Hologalegina</taxon>
        <taxon>IRL clade</taxon>
        <taxon>Trifolieae</taxon>
        <taxon>Medicago</taxon>
    </lineage>
</organism>
<protein>
    <submittedName>
        <fullName evidence="1">Uncharacterized protein</fullName>
    </submittedName>
</protein>
<dbReference type="AlphaFoldDB" id="A0A396GY20"/>
<proteinExistence type="predicted"/>
<dbReference type="EMBL" id="PSQE01000008">
    <property type="protein sequence ID" value="RHN43725.1"/>
    <property type="molecule type" value="Genomic_DNA"/>
</dbReference>
<evidence type="ECO:0000313" key="2">
    <source>
        <dbReference type="Proteomes" id="UP000265566"/>
    </source>
</evidence>
<dbReference type="Gramene" id="rna50345">
    <property type="protein sequence ID" value="RHN43725.1"/>
    <property type="gene ID" value="gene50345"/>
</dbReference>
<name>A0A396GY20_MEDTR</name>
<gene>
    <name evidence="1" type="ORF">MtrunA17_Chr8g0391001</name>
</gene>
<sequence>MLCFLKSIPGYIRSIYSFTSGQIYQMKITMHSRTRLEILSTNMN</sequence>
<accession>A0A396GY20</accession>